<dbReference type="PROSITE" id="PS51318">
    <property type="entry name" value="TAT"/>
    <property type="match status" value="1"/>
</dbReference>
<dbReference type="Proteomes" id="UP000288096">
    <property type="component" value="Unassembled WGS sequence"/>
</dbReference>
<dbReference type="Pfam" id="PF04015">
    <property type="entry name" value="DUF362"/>
    <property type="match status" value="1"/>
</dbReference>
<keyword evidence="4" id="KW-1185">Reference proteome</keyword>
<keyword evidence="1" id="KW-0411">Iron-sulfur</keyword>
<reference evidence="4" key="2">
    <citation type="submission" date="2019-01" db="EMBL/GenBank/DDBJ databases">
        <title>Genome sequence of Desulfonema ishimotonii strain Tokyo 01.</title>
        <authorList>
            <person name="Fukui M."/>
        </authorList>
    </citation>
    <scope>NUCLEOTIDE SEQUENCE [LARGE SCALE GENOMIC DNA]</scope>
    <source>
        <strain evidence="4">Tokyo 01</strain>
    </source>
</reference>
<dbReference type="AlphaFoldDB" id="A0A401FX99"/>
<gene>
    <name evidence="3" type="ORF">DENIS_2538</name>
</gene>
<proteinExistence type="predicted"/>
<evidence type="ECO:0000259" key="2">
    <source>
        <dbReference type="Pfam" id="PF04015"/>
    </source>
</evidence>
<keyword evidence="1" id="KW-0479">Metal-binding</keyword>
<comment type="caution">
    <text evidence="3">The sequence shown here is derived from an EMBL/GenBank/DDBJ whole genome shotgun (WGS) entry which is preliminary data.</text>
</comment>
<dbReference type="InterPro" id="IPR006311">
    <property type="entry name" value="TAT_signal"/>
</dbReference>
<name>A0A401FX99_9BACT</name>
<evidence type="ECO:0000256" key="1">
    <source>
        <dbReference type="ARBA" id="ARBA00023014"/>
    </source>
</evidence>
<keyword evidence="1" id="KW-0408">Iron</keyword>
<dbReference type="GO" id="GO:0051536">
    <property type="term" value="F:iron-sulfur cluster binding"/>
    <property type="evidence" value="ECO:0007669"/>
    <property type="project" value="UniProtKB-KW"/>
</dbReference>
<evidence type="ECO:0000313" key="3">
    <source>
        <dbReference type="EMBL" id="GBC61576.1"/>
    </source>
</evidence>
<feature type="domain" description="DUF362" evidence="2">
    <location>
        <begin position="84"/>
        <end position="278"/>
    </location>
</feature>
<dbReference type="RefSeq" id="WP_208022573.1">
    <property type="nucleotide sequence ID" value="NZ_BEXT01000001.1"/>
</dbReference>
<accession>A0A401FX99</accession>
<dbReference type="EMBL" id="BEXT01000001">
    <property type="protein sequence ID" value="GBC61576.1"/>
    <property type="molecule type" value="Genomic_DNA"/>
</dbReference>
<protein>
    <submittedName>
        <fullName evidence="3">DUF362 domain-containing protein</fullName>
    </submittedName>
</protein>
<dbReference type="InterPro" id="IPR007160">
    <property type="entry name" value="DUF362"/>
</dbReference>
<evidence type="ECO:0000313" key="4">
    <source>
        <dbReference type="Proteomes" id="UP000288096"/>
    </source>
</evidence>
<sequence length="319" mass="34922">MSANHFFKKYGVNEKLNRREFLKQQAGAAMLLAGGTAGLSLPRSLWAAGTPDISVVTGEPGPATRKAIEMLGGMSAFVRPGNRVVIKPNMSFAHDTDRATNTHPDVVRELVAMCKEADAGRIRVLDHPLRNAEMCIEGIRKACGVFNEDMVYGLTRSKFYKPAKIVRGVDMKETDVMRDVSEADVLIAAPVAKSHGSAGVSLSMKGMMGLIWNRWIMHSRYDLHSAIADLASLLTPQLVVVDASRVLSTDGPSGPGKVLKAKTIIASADMVAADAQTVRMFEWYGRRFEPRQVKHIRLAHERGLGRMDVENLSVRQVAL</sequence>
<reference evidence="4" key="1">
    <citation type="submission" date="2017-11" db="EMBL/GenBank/DDBJ databases">
        <authorList>
            <person name="Watanabe M."/>
            <person name="Kojima H."/>
        </authorList>
    </citation>
    <scope>NUCLEOTIDE SEQUENCE [LARGE SCALE GENOMIC DNA]</scope>
    <source>
        <strain evidence="4">Tokyo 01</strain>
    </source>
</reference>
<organism evidence="3 4">
    <name type="scientific">Desulfonema ishimotonii</name>
    <dbReference type="NCBI Taxonomy" id="45657"/>
    <lineage>
        <taxon>Bacteria</taxon>
        <taxon>Pseudomonadati</taxon>
        <taxon>Thermodesulfobacteriota</taxon>
        <taxon>Desulfobacteria</taxon>
        <taxon>Desulfobacterales</taxon>
        <taxon>Desulfococcaceae</taxon>
        <taxon>Desulfonema</taxon>
    </lineage>
</organism>